<gene>
    <name evidence="1" type="ORF">ACCI49_07840</name>
</gene>
<dbReference type="Proteomes" id="UP001569428">
    <property type="component" value="Unassembled WGS sequence"/>
</dbReference>
<reference evidence="1 2" key="1">
    <citation type="submission" date="2024-08" db="EMBL/GenBank/DDBJ databases">
        <authorList>
            <person name="Ishaq N."/>
        </authorList>
    </citation>
    <scope>NUCLEOTIDE SEQUENCE [LARGE SCALE GENOMIC DNA]</scope>
    <source>
        <strain evidence="1 2">DSM 18651</strain>
    </source>
</reference>
<organism evidence="1 2">
    <name type="scientific">Microbulbifer epialgicus</name>
    <dbReference type="NCBI Taxonomy" id="393907"/>
    <lineage>
        <taxon>Bacteria</taxon>
        <taxon>Pseudomonadati</taxon>
        <taxon>Pseudomonadota</taxon>
        <taxon>Gammaproteobacteria</taxon>
        <taxon>Cellvibrionales</taxon>
        <taxon>Microbulbiferaceae</taxon>
        <taxon>Microbulbifer</taxon>
    </lineage>
</organism>
<dbReference type="EMBL" id="JBGMEK010000012">
    <property type="protein sequence ID" value="MFA0810832.1"/>
    <property type="molecule type" value="Genomic_DNA"/>
</dbReference>
<name>A0ABV4NXS7_9GAMM</name>
<proteinExistence type="predicted"/>
<accession>A0ABV4NXS7</accession>
<protein>
    <submittedName>
        <fullName evidence="1">Uncharacterized protein</fullName>
    </submittedName>
</protein>
<comment type="caution">
    <text evidence="1">The sequence shown here is derived from an EMBL/GenBank/DDBJ whole genome shotgun (WGS) entry which is preliminary data.</text>
</comment>
<keyword evidence="2" id="KW-1185">Reference proteome</keyword>
<sequence>MEHGNQVIPAELLGDWCLALNVTISSIICPEGADRAREEEAQFYMKILSELNQDHRTIVLKHLEMIYYHEKREKEREKEEG</sequence>
<evidence type="ECO:0000313" key="1">
    <source>
        <dbReference type="EMBL" id="MFA0810832.1"/>
    </source>
</evidence>
<evidence type="ECO:0000313" key="2">
    <source>
        <dbReference type="Proteomes" id="UP001569428"/>
    </source>
</evidence>